<dbReference type="GO" id="GO:0005085">
    <property type="term" value="F:guanyl-nucleotide exchange factor activity"/>
    <property type="evidence" value="ECO:0007669"/>
    <property type="project" value="InterPro"/>
</dbReference>
<feature type="domain" description="Dedicator of cytokinesis TPR repeats region" evidence="1">
    <location>
        <begin position="1"/>
        <end position="222"/>
    </location>
</feature>
<dbReference type="GO" id="GO:0031267">
    <property type="term" value="F:small GTPase binding"/>
    <property type="evidence" value="ECO:0007669"/>
    <property type="project" value="TreeGrafter"/>
</dbReference>
<accession>A0A8J4YBX1</accession>
<keyword evidence="3" id="KW-1185">Reference proteome</keyword>
<dbReference type="Proteomes" id="UP000770661">
    <property type="component" value="Unassembled WGS sequence"/>
</dbReference>
<evidence type="ECO:0000313" key="3">
    <source>
        <dbReference type="Proteomes" id="UP000770661"/>
    </source>
</evidence>
<dbReference type="GO" id="GO:0016477">
    <property type="term" value="P:cell migration"/>
    <property type="evidence" value="ECO:0007669"/>
    <property type="project" value="TreeGrafter"/>
</dbReference>
<sequence length="263" mass="31019">MTDRHYHTFLSRYVECEVLRSFLMELLEVVDKAVKEPVFRCDWAEMILLQNSVLVKVLQQCSRIISDRLLDPFVEEVWSKIFHTSINFISQPSLQLETFSRSKRNKILSRYKDMRRETALGVKGLWFSLGINKIRFVAGRECRGSLVGPFLMMTMLPDTELRKATIPIFFDMMQCEFYHTRHRMKENEVPKIKQLENEMLEKLDHLVEKGHGDEHYRDMFKTLIGSLCQGHATLCDTGRRLVSTVTHLLDRLLQYRTHHEHTG</sequence>
<dbReference type="GO" id="GO:0005737">
    <property type="term" value="C:cytoplasm"/>
    <property type="evidence" value="ECO:0007669"/>
    <property type="project" value="TreeGrafter"/>
</dbReference>
<dbReference type="AlphaFoldDB" id="A0A8J4YBX1"/>
<dbReference type="PANTHER" id="PTHR45653">
    <property type="entry name" value="DEDICATOR OF CYTOKINESIS"/>
    <property type="match status" value="1"/>
</dbReference>
<dbReference type="GO" id="GO:0007520">
    <property type="term" value="P:myoblast fusion"/>
    <property type="evidence" value="ECO:0007669"/>
    <property type="project" value="TreeGrafter"/>
</dbReference>
<name>A0A8J4YBX1_CHIOP</name>
<comment type="caution">
    <text evidence="2">The sequence shown here is derived from an EMBL/GenBank/DDBJ whole genome shotgun (WGS) entry which is preliminary data.</text>
</comment>
<dbReference type="GO" id="GO:0005886">
    <property type="term" value="C:plasma membrane"/>
    <property type="evidence" value="ECO:0007669"/>
    <property type="project" value="TreeGrafter"/>
</dbReference>
<proteinExistence type="predicted"/>
<protein>
    <submittedName>
        <fullName evidence="2">Dedicator of cytokinesis protein 1</fullName>
    </submittedName>
</protein>
<dbReference type="OrthoDB" id="18896at2759"/>
<evidence type="ECO:0000313" key="2">
    <source>
        <dbReference type="EMBL" id="KAG0720446.1"/>
    </source>
</evidence>
<dbReference type="InterPro" id="IPR056372">
    <property type="entry name" value="TPR_DOCK"/>
</dbReference>
<reference evidence="2" key="1">
    <citation type="submission" date="2020-07" db="EMBL/GenBank/DDBJ databases">
        <title>The High-quality genome of the commercially important snow crab, Chionoecetes opilio.</title>
        <authorList>
            <person name="Jeong J.-H."/>
            <person name="Ryu S."/>
        </authorList>
    </citation>
    <scope>NUCLEOTIDE SEQUENCE</scope>
    <source>
        <strain evidence="2">MADBK_172401_WGS</strain>
        <tissue evidence="2">Digestive gland</tissue>
    </source>
</reference>
<evidence type="ECO:0000259" key="1">
    <source>
        <dbReference type="Pfam" id="PF23554"/>
    </source>
</evidence>
<dbReference type="PANTHER" id="PTHR45653:SF10">
    <property type="entry name" value="MYOBLAST CITY, ISOFORM B"/>
    <property type="match status" value="1"/>
</dbReference>
<dbReference type="InterPro" id="IPR026791">
    <property type="entry name" value="DOCK"/>
</dbReference>
<dbReference type="EMBL" id="JACEEZ010012877">
    <property type="protein sequence ID" value="KAG0720446.1"/>
    <property type="molecule type" value="Genomic_DNA"/>
</dbReference>
<gene>
    <name evidence="2" type="ORF">GWK47_048519</name>
</gene>
<organism evidence="2 3">
    <name type="scientific">Chionoecetes opilio</name>
    <name type="common">Atlantic snow crab</name>
    <name type="synonym">Cancer opilio</name>
    <dbReference type="NCBI Taxonomy" id="41210"/>
    <lineage>
        <taxon>Eukaryota</taxon>
        <taxon>Metazoa</taxon>
        <taxon>Ecdysozoa</taxon>
        <taxon>Arthropoda</taxon>
        <taxon>Crustacea</taxon>
        <taxon>Multicrustacea</taxon>
        <taxon>Malacostraca</taxon>
        <taxon>Eumalacostraca</taxon>
        <taxon>Eucarida</taxon>
        <taxon>Decapoda</taxon>
        <taxon>Pleocyemata</taxon>
        <taxon>Brachyura</taxon>
        <taxon>Eubrachyura</taxon>
        <taxon>Majoidea</taxon>
        <taxon>Majidae</taxon>
        <taxon>Chionoecetes</taxon>
    </lineage>
</organism>
<dbReference type="GO" id="GO:0007264">
    <property type="term" value="P:small GTPase-mediated signal transduction"/>
    <property type="evidence" value="ECO:0007669"/>
    <property type="project" value="InterPro"/>
</dbReference>
<dbReference type="Pfam" id="PF23554">
    <property type="entry name" value="TPR_DOCK"/>
    <property type="match status" value="1"/>
</dbReference>